<dbReference type="Proteomes" id="UP000250272">
    <property type="component" value="Chromosome"/>
</dbReference>
<dbReference type="AlphaFoldDB" id="A0A2Z2MHR6"/>
<evidence type="ECO:0000313" key="1">
    <source>
        <dbReference type="EMBL" id="ASJ04292.1"/>
    </source>
</evidence>
<protein>
    <submittedName>
        <fullName evidence="1">Uncharacterized protein</fullName>
    </submittedName>
</protein>
<dbReference type="Gene3D" id="1.25.40.10">
    <property type="entry name" value="Tetratricopeptide repeat domain"/>
    <property type="match status" value="1"/>
</dbReference>
<dbReference type="InterPro" id="IPR011990">
    <property type="entry name" value="TPR-like_helical_dom_sf"/>
</dbReference>
<dbReference type="GeneID" id="33325611"/>
<proteinExistence type="predicted"/>
<evidence type="ECO:0000313" key="2">
    <source>
        <dbReference type="Proteomes" id="UP000250272"/>
    </source>
</evidence>
<gene>
    <name evidence="1" type="ORF">A3L01_02535</name>
</gene>
<dbReference type="EMBL" id="CP015101">
    <property type="protein sequence ID" value="ASJ04292.1"/>
    <property type="molecule type" value="Genomic_DNA"/>
</dbReference>
<dbReference type="KEGG" id="tbs:A3L01_02535"/>
<reference evidence="1 2" key="1">
    <citation type="submission" date="2016-04" db="EMBL/GenBank/DDBJ databases">
        <title>Complete genome sequence of Thermococcus barossii type strain SHCK-94.</title>
        <authorList>
            <person name="Oger P.M."/>
        </authorList>
    </citation>
    <scope>NUCLEOTIDE SEQUENCE [LARGE SCALE GENOMIC DNA]</scope>
    <source>
        <strain evidence="1 2">SHCK-94</strain>
    </source>
</reference>
<organism evidence="1 2">
    <name type="scientific">Thermococcus barossii</name>
    <dbReference type="NCBI Taxonomy" id="54077"/>
    <lineage>
        <taxon>Archaea</taxon>
        <taxon>Methanobacteriati</taxon>
        <taxon>Methanobacteriota</taxon>
        <taxon>Thermococci</taxon>
        <taxon>Thermococcales</taxon>
        <taxon>Thermococcaceae</taxon>
        <taxon>Thermococcus</taxon>
    </lineage>
</organism>
<keyword evidence="2" id="KW-1185">Reference proteome</keyword>
<dbReference type="RefSeq" id="WP_088864321.1">
    <property type="nucleotide sequence ID" value="NZ_CP015101.1"/>
</dbReference>
<name>A0A2Z2MHR6_9EURY</name>
<accession>A0A2Z2MHR6</accession>
<dbReference type="OrthoDB" id="92924at2157"/>
<sequence length="276" mass="31652">MGKLDEFFKSLGEKRRKRSELDVLEEIEGLTGIGEINRAVELAEEIETESNRFLALRIILRSIMKKLVELRRSGKGMDSEFEYIRETVKALIPLANSLINPRYRAILLGDLAVLFYYLNDELNGDIALRTAINLAKDSADILRDILMGLVNAGLLRKAGYAMKMVREPEKLDVVLVHLAEMFYRTGDVHRARLIIDHISSPFHRAMALYYLAEVEGERNREKALKILDEAFKIADDVEDPDARFELMLKLYDLKYTLLGRALTLEDILSRREAPPQ</sequence>